<reference evidence="2" key="1">
    <citation type="submission" date="2016-10" db="EMBL/GenBank/DDBJ databases">
        <authorList>
            <person name="Varghese N."/>
            <person name="Submissions S."/>
        </authorList>
    </citation>
    <scope>NUCLEOTIDE SEQUENCE [LARGE SCALE GENOMIC DNA]</scope>
    <source>
        <strain evidence="2">ATCC 25963</strain>
    </source>
</reference>
<name>A0A1I1ZC98_9BACT</name>
<dbReference type="STRING" id="54.SAMN02745121_03694"/>
<dbReference type="AlphaFoldDB" id="A0A1I1ZC98"/>
<dbReference type="RefSeq" id="WP_096332766.1">
    <property type="nucleotide sequence ID" value="NZ_FOMX01000011.1"/>
</dbReference>
<dbReference type="EMBL" id="FOMX01000011">
    <property type="protein sequence ID" value="SFE28113.1"/>
    <property type="molecule type" value="Genomic_DNA"/>
</dbReference>
<protein>
    <submittedName>
        <fullName evidence="1">Predicted esterase of the alpha/beta hydrolase fold</fullName>
    </submittedName>
</protein>
<dbReference type="GO" id="GO:0016787">
    <property type="term" value="F:hydrolase activity"/>
    <property type="evidence" value="ECO:0007669"/>
    <property type="project" value="UniProtKB-KW"/>
</dbReference>
<dbReference type="SUPFAM" id="SSF53474">
    <property type="entry name" value="alpha/beta-Hydrolases"/>
    <property type="match status" value="1"/>
</dbReference>
<dbReference type="OrthoDB" id="8903860at2"/>
<gene>
    <name evidence="1" type="ORF">SAMN02745121_03694</name>
</gene>
<dbReference type="InterPro" id="IPR029058">
    <property type="entry name" value="AB_hydrolase_fold"/>
</dbReference>
<dbReference type="Proteomes" id="UP000199400">
    <property type="component" value="Unassembled WGS sequence"/>
</dbReference>
<dbReference type="Gene3D" id="3.40.50.1820">
    <property type="entry name" value="alpha/beta hydrolase"/>
    <property type="match status" value="1"/>
</dbReference>
<keyword evidence="2" id="KW-1185">Reference proteome</keyword>
<proteinExistence type="predicted"/>
<organism evidence="1 2">
    <name type="scientific">Nannocystis exedens</name>
    <dbReference type="NCBI Taxonomy" id="54"/>
    <lineage>
        <taxon>Bacteria</taxon>
        <taxon>Pseudomonadati</taxon>
        <taxon>Myxococcota</taxon>
        <taxon>Polyangia</taxon>
        <taxon>Nannocystales</taxon>
        <taxon>Nannocystaceae</taxon>
        <taxon>Nannocystis</taxon>
    </lineage>
</organism>
<evidence type="ECO:0000313" key="1">
    <source>
        <dbReference type="EMBL" id="SFE28113.1"/>
    </source>
</evidence>
<keyword evidence="1" id="KW-0378">Hydrolase</keyword>
<sequence length="163" mass="16903">MKVVFCHGLEGSPQGRKAQALRAAGLDLVAPDFTGMNLAARVAALMPELAAHDGCVLVGSSYGGLTALCGAILRHRAGGRVRGLVLAAPALIVHEPPADALELAPPCPTVVIHGRHDELIPVAAIEAWAAAHPAVRLELVDDAHVLARSLDRLVAATAEFARE</sequence>
<evidence type="ECO:0000313" key="2">
    <source>
        <dbReference type="Proteomes" id="UP000199400"/>
    </source>
</evidence>
<accession>A0A1I1ZC98</accession>